<reference evidence="8 9" key="1">
    <citation type="submission" date="2015-09" db="EMBL/GenBank/DDBJ databases">
        <title>Sorangium comparison.</title>
        <authorList>
            <person name="Zaburannyi N."/>
            <person name="Bunk B."/>
            <person name="Overmann J."/>
            <person name="Mueller R."/>
        </authorList>
    </citation>
    <scope>NUCLEOTIDE SEQUENCE [LARGE SCALE GENOMIC DNA]</scope>
    <source>
        <strain evidence="8 9">So ceGT47</strain>
    </source>
</reference>
<keyword evidence="5 6" id="KW-0472">Membrane</keyword>
<dbReference type="GO" id="GO:0005886">
    <property type="term" value="C:plasma membrane"/>
    <property type="evidence" value="ECO:0007669"/>
    <property type="project" value="UniProtKB-SubCell"/>
</dbReference>
<evidence type="ECO:0000313" key="8">
    <source>
        <dbReference type="EMBL" id="AUX27879.1"/>
    </source>
</evidence>
<keyword evidence="3 6" id="KW-0812">Transmembrane</keyword>
<dbReference type="PANTHER" id="PTHR32196:SF63">
    <property type="entry name" value="INNER MEMBRANE ABC TRANSPORTER PERMEASE PROTEIN YJFF"/>
    <property type="match status" value="1"/>
</dbReference>
<feature type="transmembrane region" description="Helical" evidence="6">
    <location>
        <begin position="154"/>
        <end position="172"/>
    </location>
</feature>
<organism evidence="8 9">
    <name type="scientific">Sorangium cellulosum</name>
    <name type="common">Polyangium cellulosum</name>
    <dbReference type="NCBI Taxonomy" id="56"/>
    <lineage>
        <taxon>Bacteria</taxon>
        <taxon>Pseudomonadati</taxon>
        <taxon>Myxococcota</taxon>
        <taxon>Polyangia</taxon>
        <taxon>Polyangiales</taxon>
        <taxon>Polyangiaceae</taxon>
        <taxon>Sorangium</taxon>
    </lineage>
</organism>
<dbReference type="GO" id="GO:0022857">
    <property type="term" value="F:transmembrane transporter activity"/>
    <property type="evidence" value="ECO:0007669"/>
    <property type="project" value="InterPro"/>
</dbReference>
<feature type="transmembrane region" description="Helical" evidence="6">
    <location>
        <begin position="75"/>
        <end position="94"/>
    </location>
</feature>
<dbReference type="InterPro" id="IPR001851">
    <property type="entry name" value="ABC_transp_permease"/>
</dbReference>
<dbReference type="PANTHER" id="PTHR32196">
    <property type="entry name" value="ABC TRANSPORTER PERMEASE PROTEIN YPHD-RELATED-RELATED"/>
    <property type="match status" value="1"/>
</dbReference>
<comment type="subcellular location">
    <subcellularLocation>
        <location evidence="1">Cell membrane</location>
        <topology evidence="1">Multi-pass membrane protein</topology>
    </subcellularLocation>
</comment>
<protein>
    <submittedName>
        <fullName evidence="8">Ribose ABC transporter permease</fullName>
    </submittedName>
</protein>
<feature type="signal peptide" evidence="7">
    <location>
        <begin position="1"/>
        <end position="19"/>
    </location>
</feature>
<keyword evidence="2" id="KW-1003">Cell membrane</keyword>
<evidence type="ECO:0000256" key="5">
    <source>
        <dbReference type="ARBA" id="ARBA00023136"/>
    </source>
</evidence>
<name>A0A4P2QDV9_SORCE</name>
<dbReference type="EMBL" id="CP012670">
    <property type="protein sequence ID" value="AUX27879.1"/>
    <property type="molecule type" value="Genomic_DNA"/>
</dbReference>
<keyword evidence="4 6" id="KW-1133">Transmembrane helix</keyword>
<dbReference type="Proteomes" id="UP000295781">
    <property type="component" value="Chromosome"/>
</dbReference>
<evidence type="ECO:0000256" key="1">
    <source>
        <dbReference type="ARBA" id="ARBA00004651"/>
    </source>
</evidence>
<feature type="transmembrane region" description="Helical" evidence="6">
    <location>
        <begin position="193"/>
        <end position="216"/>
    </location>
</feature>
<evidence type="ECO:0000256" key="3">
    <source>
        <dbReference type="ARBA" id="ARBA00022692"/>
    </source>
</evidence>
<evidence type="ECO:0000256" key="7">
    <source>
        <dbReference type="SAM" id="SignalP"/>
    </source>
</evidence>
<gene>
    <name evidence="8" type="primary">rbsC</name>
    <name evidence="8" type="ORF">SOCEGT47_084790</name>
</gene>
<dbReference type="NCBIfam" id="NF008630">
    <property type="entry name" value="PRK11618.1"/>
    <property type="match status" value="1"/>
</dbReference>
<feature type="transmembrane region" description="Helical" evidence="6">
    <location>
        <begin position="124"/>
        <end position="148"/>
    </location>
</feature>
<feature type="transmembrane region" description="Helical" evidence="6">
    <location>
        <begin position="282"/>
        <end position="315"/>
    </location>
</feature>
<evidence type="ECO:0000256" key="4">
    <source>
        <dbReference type="ARBA" id="ARBA00022989"/>
    </source>
</evidence>
<evidence type="ECO:0000256" key="2">
    <source>
        <dbReference type="ARBA" id="ARBA00022475"/>
    </source>
</evidence>
<dbReference type="CDD" id="cd06579">
    <property type="entry name" value="TM_PBP1_transp_AraH_like"/>
    <property type="match status" value="1"/>
</dbReference>
<feature type="chain" id="PRO_5020572177" evidence="7">
    <location>
        <begin position="20"/>
        <end position="355"/>
    </location>
</feature>
<feature type="transmembrane region" description="Helical" evidence="6">
    <location>
        <begin position="43"/>
        <end position="63"/>
    </location>
</feature>
<proteinExistence type="predicted"/>
<sequence length="355" mass="37214">MSDTAAATTGAAASTGAVAATGAAATGAAVRTGRALRLDPRHLPLAVTVGLFVLMFGAGSLLFDGFFSLQVFLNFFIDNAFLAITAIGMTFVILSGGIDLSVGSVIALTTMVSASLVERHGVSPAAVIPLVLAMGAGFGLVMGVIIQYFEVQPFIVTLAGMFLARGLCYLISIDSITIKNDFYVDVSSHRIPFLLDTSITWNVIIALSLFAAALYLERYTLFGRTVYAIGGSEHSALLMGLPVPRTKVLVYTLSGFCSALAGVAFTFYMVSGYALHAGGMEMDAIAAVVVGGTLLTGGFGTVVGTLFGVLIYGTIQTLIMFEGTLSSWWTKIVIGLLLLVSCLLQRLFARRARPA</sequence>
<dbReference type="OrthoDB" id="9799990at2"/>
<evidence type="ECO:0000313" key="9">
    <source>
        <dbReference type="Proteomes" id="UP000295781"/>
    </source>
</evidence>
<dbReference type="Pfam" id="PF02653">
    <property type="entry name" value="BPD_transp_2"/>
    <property type="match status" value="1"/>
</dbReference>
<feature type="transmembrane region" description="Helical" evidence="6">
    <location>
        <begin position="327"/>
        <end position="349"/>
    </location>
</feature>
<dbReference type="RefSeq" id="WP_129356335.1">
    <property type="nucleotide sequence ID" value="NZ_CP012670.1"/>
</dbReference>
<accession>A0A4P2QDV9</accession>
<keyword evidence="7" id="KW-0732">Signal</keyword>
<dbReference type="AlphaFoldDB" id="A0A4P2QDV9"/>
<evidence type="ECO:0000256" key="6">
    <source>
        <dbReference type="SAM" id="Phobius"/>
    </source>
</evidence>
<feature type="transmembrane region" description="Helical" evidence="6">
    <location>
        <begin position="248"/>
        <end position="270"/>
    </location>
</feature>